<feature type="compositionally biased region" description="Polar residues" evidence="1">
    <location>
        <begin position="537"/>
        <end position="550"/>
    </location>
</feature>
<feature type="compositionally biased region" description="Basic and acidic residues" evidence="1">
    <location>
        <begin position="927"/>
        <end position="942"/>
    </location>
</feature>
<feature type="compositionally biased region" description="Basic and acidic residues" evidence="1">
    <location>
        <begin position="763"/>
        <end position="777"/>
    </location>
</feature>
<feature type="compositionally biased region" description="Polar residues" evidence="1">
    <location>
        <begin position="1361"/>
        <end position="1372"/>
    </location>
</feature>
<feature type="region of interest" description="Disordered" evidence="1">
    <location>
        <begin position="964"/>
        <end position="1006"/>
    </location>
</feature>
<keyword evidence="3" id="KW-1185">Reference proteome</keyword>
<feature type="compositionally biased region" description="Basic residues" evidence="1">
    <location>
        <begin position="608"/>
        <end position="620"/>
    </location>
</feature>
<feature type="region of interest" description="Disordered" evidence="1">
    <location>
        <begin position="1217"/>
        <end position="1239"/>
    </location>
</feature>
<feature type="compositionally biased region" description="Polar residues" evidence="1">
    <location>
        <begin position="460"/>
        <end position="471"/>
    </location>
</feature>
<feature type="compositionally biased region" description="Low complexity" evidence="1">
    <location>
        <begin position="1331"/>
        <end position="1341"/>
    </location>
</feature>
<feature type="region of interest" description="Disordered" evidence="1">
    <location>
        <begin position="1167"/>
        <end position="1193"/>
    </location>
</feature>
<feature type="region of interest" description="Disordered" evidence="1">
    <location>
        <begin position="594"/>
        <end position="641"/>
    </location>
</feature>
<feature type="compositionally biased region" description="Basic residues" evidence="1">
    <location>
        <begin position="848"/>
        <end position="865"/>
    </location>
</feature>
<feature type="region of interest" description="Disordered" evidence="1">
    <location>
        <begin position="460"/>
        <end position="556"/>
    </location>
</feature>
<protein>
    <submittedName>
        <fullName evidence="2">Uncharacterized protein</fullName>
    </submittedName>
</protein>
<evidence type="ECO:0000313" key="2">
    <source>
        <dbReference type="EMBL" id="KAF8479021.1"/>
    </source>
</evidence>
<feature type="compositionally biased region" description="Basic and acidic residues" evidence="1">
    <location>
        <begin position="866"/>
        <end position="882"/>
    </location>
</feature>
<proteinExistence type="predicted"/>
<feature type="compositionally biased region" description="Low complexity" evidence="1">
    <location>
        <begin position="1169"/>
        <end position="1179"/>
    </location>
</feature>
<feature type="compositionally biased region" description="Polar residues" evidence="1">
    <location>
        <begin position="484"/>
        <end position="493"/>
    </location>
</feature>
<sequence>MSSTAHAVRNAAAALKRAADPWNKEGRKTADRIVSAAISVTDAPSLEKDMLDMLSGLLRRPFTELYLTYPGASLRLSAAIFTTIVHDRISQSWKARNSQSRSNWEQMAVILLAGVQDHVEAHSNERVKILVAQAYYAIICNALFSLSSPIPLSTYSVSLRVSAYSLLSMTADGCVENKNKLRDSKILGGAKLGRVITSTKDYLALEQLLMLLAYLLPPTEGRAAGRAERLGFLRDCFVDNNQRGKDIIELLKYVASPDWEITADKIVDILARDIFVAQPFIMKSFVLNGSSNPRLNPTNRFYLDRTSLLFNCEDEEGKIEGMHLPYDSIRHVDISSSGTVVAQLLSPPQCHETLQVISDNAAITMTIMMTSNDVEHFVRTLRIRGLVRPPRPLSWLLCNMSQTNRIKLNGMPLQQATSKVKVVEQGVLQASDPGDDFVPDLEVRIDKLQDEQPLLVRECTSSSPVPVTTHGTKVHHDGGCHHVSSASGHQLSSVHEAFQKCPTIPSLAPGPPPPPLGTNPPPLHPPRASGAPDRCYNGNNVATVDSSPSGHSHHDALSDKVISDAIFGASDEELSSLSDTDSIFCTVQPSSRAVKPRRVIRGADSSKHRSRSQCRRRPHLSARLTSPASDLNPAQDPAPEQKLVPMVKRLRVIDSQDSTRDKLSDRGAAAAAKRKKILIDSEDEIEDATCVPSIVKELPSIPTSDLSPEKASRKKRQSSVNTAQDLVAAPERPRRACVATNSSNMRANVEQKPYPSAVVDQPDSNKVEAEKEPTGDKSRKRMPGENVAEQQEPARMVELQSKSLAAEADVPATSSKHGLPRKRARVEPENISSPRNRPLRSKKDTSVSKHRKAVPSRVRKTYRNRQKIERSSPGHRVNRDVNYDEIPPSTAALDSPTAKGRTLPRKRVKGTKGRTILQGSRMVGPRPADETSNDKKQEKGEPDQTDACLIQVPATEVVLDDDDPIQSFSSSPSELPSFAPRPQVSAPYDAGVHSGRLSQAGSPTKSLDVTSTTAIIQAQVNEKVGGQFCSPVRPSDSAGHALQLASVMTGSAEGVMTKTESVMTSQPTVCDNTLQHSVAEDDSASAEIQSTSIPTSTNDKAQPEGGSKGFADLDYLDGPTIIAEQPFEPHEIENTSVTPRPIVETIDLTGSTPSPMRLPISTCAEEKITSPPDIPTSSPALSKGRTIDDTTDSSMLDLTDTKYRDFDVSLNSSFCLPSTKTSSIKRPPTPPPPPRTKRKSVTFAAPLEKVVEERLRTQAEPAEAMTPTIMDQWDELEYLEPAPELGLGNGSSRVDGFHCLGKRLTIEPQPTRVSQHPASLAAEPLSLLPSPLALRQSGPYPTGAPPPTPARAKQKHRARDTSSSPSNKTESTTLGSYLIPIMEVLDEIHAVIKSNIQTRFERVNGHVVELRRQILAQTQADMTALLDE</sequence>
<dbReference type="EMBL" id="WHVB01000010">
    <property type="protein sequence ID" value="KAF8479021.1"/>
    <property type="molecule type" value="Genomic_DNA"/>
</dbReference>
<dbReference type="OrthoDB" id="3270368at2759"/>
<feature type="compositionally biased region" description="Pro residues" evidence="1">
    <location>
        <begin position="508"/>
        <end position="525"/>
    </location>
</feature>
<evidence type="ECO:0000256" key="1">
    <source>
        <dbReference type="SAM" id="MobiDB-lite"/>
    </source>
</evidence>
<feature type="compositionally biased region" description="Low complexity" evidence="1">
    <location>
        <begin position="1217"/>
        <end position="1226"/>
    </location>
</feature>
<accession>A0A9P5MUF5</accession>
<feature type="region of interest" description="Disordered" evidence="1">
    <location>
        <begin position="1079"/>
        <end position="1108"/>
    </location>
</feature>
<organism evidence="2 3">
    <name type="scientific">Russula ochroleuca</name>
    <dbReference type="NCBI Taxonomy" id="152965"/>
    <lineage>
        <taxon>Eukaryota</taxon>
        <taxon>Fungi</taxon>
        <taxon>Dikarya</taxon>
        <taxon>Basidiomycota</taxon>
        <taxon>Agaricomycotina</taxon>
        <taxon>Agaricomycetes</taxon>
        <taxon>Russulales</taxon>
        <taxon>Russulaceae</taxon>
        <taxon>Russula</taxon>
    </lineage>
</organism>
<reference evidence="2" key="2">
    <citation type="journal article" date="2020" name="Nat. Commun.">
        <title>Large-scale genome sequencing of mycorrhizal fungi provides insights into the early evolution of symbiotic traits.</title>
        <authorList>
            <person name="Miyauchi S."/>
            <person name="Kiss E."/>
            <person name="Kuo A."/>
            <person name="Drula E."/>
            <person name="Kohler A."/>
            <person name="Sanchez-Garcia M."/>
            <person name="Morin E."/>
            <person name="Andreopoulos B."/>
            <person name="Barry K.W."/>
            <person name="Bonito G."/>
            <person name="Buee M."/>
            <person name="Carver A."/>
            <person name="Chen C."/>
            <person name="Cichocki N."/>
            <person name="Clum A."/>
            <person name="Culley D."/>
            <person name="Crous P.W."/>
            <person name="Fauchery L."/>
            <person name="Girlanda M."/>
            <person name="Hayes R.D."/>
            <person name="Keri Z."/>
            <person name="LaButti K."/>
            <person name="Lipzen A."/>
            <person name="Lombard V."/>
            <person name="Magnuson J."/>
            <person name="Maillard F."/>
            <person name="Murat C."/>
            <person name="Nolan M."/>
            <person name="Ohm R.A."/>
            <person name="Pangilinan J."/>
            <person name="Pereira M.F."/>
            <person name="Perotto S."/>
            <person name="Peter M."/>
            <person name="Pfister S."/>
            <person name="Riley R."/>
            <person name="Sitrit Y."/>
            <person name="Stielow J.B."/>
            <person name="Szollosi G."/>
            <person name="Zifcakova L."/>
            <person name="Stursova M."/>
            <person name="Spatafora J.W."/>
            <person name="Tedersoo L."/>
            <person name="Vaario L.M."/>
            <person name="Yamada A."/>
            <person name="Yan M."/>
            <person name="Wang P."/>
            <person name="Xu J."/>
            <person name="Bruns T."/>
            <person name="Baldrian P."/>
            <person name="Vilgalys R."/>
            <person name="Dunand C."/>
            <person name="Henrissat B."/>
            <person name="Grigoriev I.V."/>
            <person name="Hibbett D."/>
            <person name="Nagy L.G."/>
            <person name="Martin F.M."/>
        </authorList>
    </citation>
    <scope>NUCLEOTIDE SEQUENCE</scope>
    <source>
        <strain evidence="2">Prilba</strain>
    </source>
</reference>
<feature type="compositionally biased region" description="Low complexity" evidence="1">
    <location>
        <begin position="965"/>
        <end position="980"/>
    </location>
</feature>
<feature type="region of interest" description="Disordered" evidence="1">
    <location>
        <begin position="1331"/>
        <end position="1372"/>
    </location>
</feature>
<feature type="compositionally biased region" description="Polar residues" evidence="1">
    <location>
        <begin position="1086"/>
        <end position="1100"/>
    </location>
</feature>
<gene>
    <name evidence="2" type="ORF">DFH94DRAFT_747100</name>
</gene>
<name>A0A9P5MUF5_9AGAM</name>
<feature type="compositionally biased region" description="Polar residues" evidence="1">
    <location>
        <begin position="996"/>
        <end position="1006"/>
    </location>
</feature>
<dbReference type="Proteomes" id="UP000759537">
    <property type="component" value="Unassembled WGS sequence"/>
</dbReference>
<reference evidence="2" key="1">
    <citation type="submission" date="2019-10" db="EMBL/GenBank/DDBJ databases">
        <authorList>
            <consortium name="DOE Joint Genome Institute"/>
            <person name="Kuo A."/>
            <person name="Miyauchi S."/>
            <person name="Kiss E."/>
            <person name="Drula E."/>
            <person name="Kohler A."/>
            <person name="Sanchez-Garcia M."/>
            <person name="Andreopoulos B."/>
            <person name="Barry K.W."/>
            <person name="Bonito G."/>
            <person name="Buee M."/>
            <person name="Carver A."/>
            <person name="Chen C."/>
            <person name="Cichocki N."/>
            <person name="Clum A."/>
            <person name="Culley D."/>
            <person name="Crous P.W."/>
            <person name="Fauchery L."/>
            <person name="Girlanda M."/>
            <person name="Hayes R."/>
            <person name="Keri Z."/>
            <person name="LaButti K."/>
            <person name="Lipzen A."/>
            <person name="Lombard V."/>
            <person name="Magnuson J."/>
            <person name="Maillard F."/>
            <person name="Morin E."/>
            <person name="Murat C."/>
            <person name="Nolan M."/>
            <person name="Ohm R."/>
            <person name="Pangilinan J."/>
            <person name="Pereira M."/>
            <person name="Perotto S."/>
            <person name="Peter M."/>
            <person name="Riley R."/>
            <person name="Sitrit Y."/>
            <person name="Stielow B."/>
            <person name="Szollosi G."/>
            <person name="Zifcakova L."/>
            <person name="Stursova M."/>
            <person name="Spatafora J.W."/>
            <person name="Tedersoo L."/>
            <person name="Vaario L.-M."/>
            <person name="Yamada A."/>
            <person name="Yan M."/>
            <person name="Wang P."/>
            <person name="Xu J."/>
            <person name="Bruns T."/>
            <person name="Baldrian P."/>
            <person name="Vilgalys R."/>
            <person name="Henrissat B."/>
            <person name="Grigoriev I.V."/>
            <person name="Hibbett D."/>
            <person name="Nagy L.G."/>
            <person name="Martin F.M."/>
        </authorList>
    </citation>
    <scope>NUCLEOTIDE SEQUENCE</scope>
    <source>
        <strain evidence="2">Prilba</strain>
    </source>
</reference>
<feature type="region of interest" description="Disordered" evidence="1">
    <location>
        <begin position="699"/>
        <end position="946"/>
    </location>
</feature>
<comment type="caution">
    <text evidence="2">The sequence shown here is derived from an EMBL/GenBank/DDBJ whole genome shotgun (WGS) entry which is preliminary data.</text>
</comment>
<feature type="compositionally biased region" description="Basic residues" evidence="1">
    <location>
        <begin position="902"/>
        <end position="912"/>
    </location>
</feature>
<evidence type="ECO:0000313" key="3">
    <source>
        <dbReference type="Proteomes" id="UP000759537"/>
    </source>
</evidence>